<organism evidence="1 2">
    <name type="scientific">Aspergillus sclerotioniger CBS 115572</name>
    <dbReference type="NCBI Taxonomy" id="1450535"/>
    <lineage>
        <taxon>Eukaryota</taxon>
        <taxon>Fungi</taxon>
        <taxon>Dikarya</taxon>
        <taxon>Ascomycota</taxon>
        <taxon>Pezizomycotina</taxon>
        <taxon>Eurotiomycetes</taxon>
        <taxon>Eurotiomycetidae</taxon>
        <taxon>Eurotiales</taxon>
        <taxon>Aspergillaceae</taxon>
        <taxon>Aspergillus</taxon>
        <taxon>Aspergillus subgen. Circumdati</taxon>
    </lineage>
</organism>
<reference evidence="1 2" key="1">
    <citation type="submission" date="2016-12" db="EMBL/GenBank/DDBJ databases">
        <title>The genomes of Aspergillus section Nigri reveals drivers in fungal speciation.</title>
        <authorList>
            <consortium name="DOE Joint Genome Institute"/>
            <person name="Vesth T.C."/>
            <person name="Nybo J."/>
            <person name="Theobald S."/>
            <person name="Brandl J."/>
            <person name="Frisvad J.C."/>
            <person name="Nielsen K.F."/>
            <person name="Lyhne E.K."/>
            <person name="Kogle M.E."/>
            <person name="Kuo A."/>
            <person name="Riley R."/>
            <person name="Clum A."/>
            <person name="Nolan M."/>
            <person name="Lipzen A."/>
            <person name="Salamov A."/>
            <person name="Henrissat B."/>
            <person name="Wiebenga A."/>
            <person name="De Vries R.P."/>
            <person name="Grigoriev I.V."/>
            <person name="Mortensen U.H."/>
            <person name="Andersen M.R."/>
            <person name="Baker S.E."/>
        </authorList>
    </citation>
    <scope>NUCLEOTIDE SEQUENCE [LARGE SCALE GENOMIC DNA]</scope>
    <source>
        <strain evidence="1 2">CBS 115572</strain>
    </source>
</reference>
<dbReference type="GeneID" id="37112737"/>
<keyword evidence="2" id="KW-1185">Reference proteome</keyword>
<dbReference type="RefSeq" id="XP_025473433.1">
    <property type="nucleotide sequence ID" value="XM_025610594.1"/>
</dbReference>
<evidence type="ECO:0000313" key="2">
    <source>
        <dbReference type="Proteomes" id="UP000246702"/>
    </source>
</evidence>
<evidence type="ECO:0000313" key="1">
    <source>
        <dbReference type="EMBL" id="PWY96672.1"/>
    </source>
</evidence>
<accession>A0A317XFN9</accession>
<dbReference type="Proteomes" id="UP000246702">
    <property type="component" value="Unassembled WGS sequence"/>
</dbReference>
<name>A0A317XFN9_9EURO</name>
<sequence>MTTRLSVNIQFTPDGFGSHHQEVDTIIREDTGSNQWIATPTIPPVYFVPGLTEVAINKLRVIQGVLVNVQE</sequence>
<dbReference type="EMBL" id="MSFK01000001">
    <property type="protein sequence ID" value="PWY96672.1"/>
    <property type="molecule type" value="Genomic_DNA"/>
</dbReference>
<protein>
    <submittedName>
        <fullName evidence="1">Uncharacterized protein</fullName>
    </submittedName>
</protein>
<dbReference type="OrthoDB" id="3434980at2759"/>
<gene>
    <name evidence="1" type="ORF">BO94DRAFT_530049</name>
</gene>
<proteinExistence type="predicted"/>
<dbReference type="AlphaFoldDB" id="A0A317XFN9"/>
<comment type="caution">
    <text evidence="1">The sequence shown here is derived from an EMBL/GenBank/DDBJ whole genome shotgun (WGS) entry which is preliminary data.</text>
</comment>